<protein>
    <submittedName>
        <fullName evidence="1">Uncharacterized protein</fullName>
    </submittedName>
</protein>
<dbReference type="HOGENOM" id="CLU_077580_0_0_1"/>
<dbReference type="EMBL" id="KQ971597">
    <property type="protein sequence ID" value="EFA13536.1"/>
    <property type="molecule type" value="Genomic_DNA"/>
</dbReference>
<proteinExistence type="predicted"/>
<evidence type="ECO:0000313" key="1">
    <source>
        <dbReference type="EMBL" id="EFA13536.1"/>
    </source>
</evidence>
<dbReference type="AlphaFoldDB" id="D7GXQ6"/>
<keyword evidence="2" id="KW-1185">Reference proteome</keyword>
<reference evidence="1 2" key="2">
    <citation type="journal article" date="2010" name="Nucleic Acids Res.">
        <title>BeetleBase in 2010: revisions to provide comprehensive genomic information for Tribolium castaneum.</title>
        <authorList>
            <person name="Kim H.S."/>
            <person name="Murphy T."/>
            <person name="Xia J."/>
            <person name="Caragea D."/>
            <person name="Park Y."/>
            <person name="Beeman R.W."/>
            <person name="Lorenzen M.D."/>
            <person name="Butcher S."/>
            <person name="Manak J.R."/>
            <person name="Brown S.J."/>
        </authorList>
    </citation>
    <scope>NUCLEOTIDE SEQUENCE [LARGE SCALE GENOMIC DNA]</scope>
    <source>
        <strain evidence="1 2">Georgia GA2</strain>
    </source>
</reference>
<sequence length="222" mass="25837">MSSSRRSCLNNPNSFCYVCGEYTLKKFRKPISEFVQNAYFAYFNLEIKDIDKTWTPNNVCKMCTEHLRQWINGQRSHLKCSVPMIWKEPKNHYNDCYFCLVKVHGINPKKMTYPDLVSARRPIPHSEDISATSFCDLSDCEDIECSTSDDSDSNDNFEGPSSKPVLFTQAALNDLIRDLDLSKERSELLASRLKERNLLSTDTKITYYRSREKNYFRCSAQK</sequence>
<gene>
    <name evidence="1" type="primary">GLEAN_05054</name>
    <name evidence="1" type="ORF">TcasGA2_TC005054</name>
</gene>
<dbReference type="InParanoid" id="D7GXQ6"/>
<organism evidence="1 2">
    <name type="scientific">Tribolium castaneum</name>
    <name type="common">Red flour beetle</name>
    <dbReference type="NCBI Taxonomy" id="7070"/>
    <lineage>
        <taxon>Eukaryota</taxon>
        <taxon>Metazoa</taxon>
        <taxon>Ecdysozoa</taxon>
        <taxon>Arthropoda</taxon>
        <taxon>Hexapoda</taxon>
        <taxon>Insecta</taxon>
        <taxon>Pterygota</taxon>
        <taxon>Neoptera</taxon>
        <taxon>Endopterygota</taxon>
        <taxon>Coleoptera</taxon>
        <taxon>Polyphaga</taxon>
        <taxon>Cucujiformia</taxon>
        <taxon>Tenebrionidae</taxon>
        <taxon>Tenebrionidae incertae sedis</taxon>
        <taxon>Tribolium</taxon>
    </lineage>
</organism>
<dbReference type="eggNOG" id="ENOG502QV3V">
    <property type="taxonomic scope" value="Eukaryota"/>
</dbReference>
<dbReference type="Proteomes" id="UP000007266">
    <property type="component" value="Unassembled WGS sequence"/>
</dbReference>
<accession>D7GXQ6</accession>
<dbReference type="STRING" id="7070.D7GXQ6"/>
<reference evidence="1 2" key="1">
    <citation type="journal article" date="2008" name="Nature">
        <title>The genome of the model beetle and pest Tribolium castaneum.</title>
        <authorList>
            <consortium name="Tribolium Genome Sequencing Consortium"/>
            <person name="Richards S."/>
            <person name="Gibbs R.A."/>
            <person name="Weinstock G.M."/>
            <person name="Brown S.J."/>
            <person name="Denell R."/>
            <person name="Beeman R.W."/>
            <person name="Gibbs R."/>
            <person name="Beeman R.W."/>
            <person name="Brown S.J."/>
            <person name="Bucher G."/>
            <person name="Friedrich M."/>
            <person name="Grimmelikhuijzen C.J."/>
            <person name="Klingler M."/>
            <person name="Lorenzen M."/>
            <person name="Richards S."/>
            <person name="Roth S."/>
            <person name="Schroder R."/>
            <person name="Tautz D."/>
            <person name="Zdobnov E.M."/>
            <person name="Muzny D."/>
            <person name="Gibbs R.A."/>
            <person name="Weinstock G.M."/>
            <person name="Attaway T."/>
            <person name="Bell S."/>
            <person name="Buhay C.J."/>
            <person name="Chandrabose M.N."/>
            <person name="Chavez D."/>
            <person name="Clerk-Blankenburg K.P."/>
            <person name="Cree A."/>
            <person name="Dao M."/>
            <person name="Davis C."/>
            <person name="Chacko J."/>
            <person name="Dinh H."/>
            <person name="Dugan-Rocha S."/>
            <person name="Fowler G."/>
            <person name="Garner T.T."/>
            <person name="Garnes J."/>
            <person name="Gnirke A."/>
            <person name="Hawes A."/>
            <person name="Hernandez J."/>
            <person name="Hines S."/>
            <person name="Holder M."/>
            <person name="Hume J."/>
            <person name="Jhangiani S.N."/>
            <person name="Joshi V."/>
            <person name="Khan Z.M."/>
            <person name="Jackson L."/>
            <person name="Kovar C."/>
            <person name="Kowis A."/>
            <person name="Lee S."/>
            <person name="Lewis L.R."/>
            <person name="Margolis J."/>
            <person name="Morgan M."/>
            <person name="Nazareth L.V."/>
            <person name="Nguyen N."/>
            <person name="Okwuonu G."/>
            <person name="Parker D."/>
            <person name="Richards S."/>
            <person name="Ruiz S.J."/>
            <person name="Santibanez J."/>
            <person name="Savard J."/>
            <person name="Scherer S.E."/>
            <person name="Schneider B."/>
            <person name="Sodergren E."/>
            <person name="Tautz D."/>
            <person name="Vattahil S."/>
            <person name="Villasana D."/>
            <person name="White C.S."/>
            <person name="Wright R."/>
            <person name="Park Y."/>
            <person name="Beeman R.W."/>
            <person name="Lord J."/>
            <person name="Oppert B."/>
            <person name="Lorenzen M."/>
            <person name="Brown S."/>
            <person name="Wang L."/>
            <person name="Savard J."/>
            <person name="Tautz D."/>
            <person name="Richards S."/>
            <person name="Weinstock G."/>
            <person name="Gibbs R.A."/>
            <person name="Liu Y."/>
            <person name="Worley K."/>
            <person name="Weinstock G."/>
            <person name="Elsik C.G."/>
            <person name="Reese J.T."/>
            <person name="Elhaik E."/>
            <person name="Landan G."/>
            <person name="Graur D."/>
            <person name="Arensburger P."/>
            <person name="Atkinson P."/>
            <person name="Beeman R.W."/>
            <person name="Beidler J."/>
            <person name="Brown S.J."/>
            <person name="Demuth J.P."/>
            <person name="Drury D.W."/>
            <person name="Du Y.Z."/>
            <person name="Fujiwara H."/>
            <person name="Lorenzen M."/>
            <person name="Maselli V."/>
            <person name="Osanai M."/>
            <person name="Park Y."/>
            <person name="Robertson H.M."/>
            <person name="Tu Z."/>
            <person name="Wang J.J."/>
            <person name="Wang S."/>
            <person name="Richards S."/>
            <person name="Song H."/>
            <person name="Zhang L."/>
            <person name="Sodergren E."/>
            <person name="Werner D."/>
            <person name="Stanke M."/>
            <person name="Morgenstern B."/>
            <person name="Solovyev V."/>
            <person name="Kosarev P."/>
            <person name="Brown G."/>
            <person name="Chen H.C."/>
            <person name="Ermolaeva O."/>
            <person name="Hlavina W."/>
            <person name="Kapustin Y."/>
            <person name="Kiryutin B."/>
            <person name="Kitts P."/>
            <person name="Maglott D."/>
            <person name="Pruitt K."/>
            <person name="Sapojnikov V."/>
            <person name="Souvorov A."/>
            <person name="Mackey A.J."/>
            <person name="Waterhouse R.M."/>
            <person name="Wyder S."/>
            <person name="Zdobnov E.M."/>
            <person name="Zdobnov E.M."/>
            <person name="Wyder S."/>
            <person name="Kriventseva E.V."/>
            <person name="Kadowaki T."/>
            <person name="Bork P."/>
            <person name="Aranda M."/>
            <person name="Bao R."/>
            <person name="Beermann A."/>
            <person name="Berns N."/>
            <person name="Bolognesi R."/>
            <person name="Bonneton F."/>
            <person name="Bopp D."/>
            <person name="Brown S.J."/>
            <person name="Bucher G."/>
            <person name="Butts T."/>
            <person name="Chaumot A."/>
            <person name="Denell R.E."/>
            <person name="Ferrier D.E."/>
            <person name="Friedrich M."/>
            <person name="Gordon C.M."/>
            <person name="Jindra M."/>
            <person name="Klingler M."/>
            <person name="Lan Q."/>
            <person name="Lattorff H.M."/>
            <person name="Laudet V."/>
            <person name="von Levetsow C."/>
            <person name="Liu Z."/>
            <person name="Lutz R."/>
            <person name="Lynch J.A."/>
            <person name="da Fonseca R.N."/>
            <person name="Posnien N."/>
            <person name="Reuter R."/>
            <person name="Roth S."/>
            <person name="Savard J."/>
            <person name="Schinko J.B."/>
            <person name="Schmitt C."/>
            <person name="Schoppmeier M."/>
            <person name="Schroder R."/>
            <person name="Shippy T.D."/>
            <person name="Simonnet F."/>
            <person name="Marques-Souza H."/>
            <person name="Tautz D."/>
            <person name="Tomoyasu Y."/>
            <person name="Trauner J."/>
            <person name="Van der Zee M."/>
            <person name="Vervoort M."/>
            <person name="Wittkopp N."/>
            <person name="Wimmer E.A."/>
            <person name="Yang X."/>
            <person name="Jones A.K."/>
            <person name="Sattelle D.B."/>
            <person name="Ebert P.R."/>
            <person name="Nelson D."/>
            <person name="Scott J.G."/>
            <person name="Beeman R.W."/>
            <person name="Muthukrishnan S."/>
            <person name="Kramer K.J."/>
            <person name="Arakane Y."/>
            <person name="Beeman R.W."/>
            <person name="Zhu Q."/>
            <person name="Hogenkamp D."/>
            <person name="Dixit R."/>
            <person name="Oppert B."/>
            <person name="Jiang H."/>
            <person name="Zou Z."/>
            <person name="Marshall J."/>
            <person name="Elpidina E."/>
            <person name="Vinokurov K."/>
            <person name="Oppert C."/>
            <person name="Zou Z."/>
            <person name="Evans J."/>
            <person name="Lu Z."/>
            <person name="Zhao P."/>
            <person name="Sumathipala N."/>
            <person name="Altincicek B."/>
            <person name="Vilcinskas A."/>
            <person name="Williams M."/>
            <person name="Hultmark D."/>
            <person name="Hetru C."/>
            <person name="Jiang H."/>
            <person name="Grimmelikhuijzen C.J."/>
            <person name="Hauser F."/>
            <person name="Cazzamali G."/>
            <person name="Williamson M."/>
            <person name="Park Y."/>
            <person name="Li B."/>
            <person name="Tanaka Y."/>
            <person name="Predel R."/>
            <person name="Neupert S."/>
            <person name="Schachtner J."/>
            <person name="Verleyen P."/>
            <person name="Raible F."/>
            <person name="Bork P."/>
            <person name="Friedrich M."/>
            <person name="Walden K.K."/>
            <person name="Robertson H.M."/>
            <person name="Angeli S."/>
            <person name="Foret S."/>
            <person name="Bucher G."/>
            <person name="Schuetz S."/>
            <person name="Maleszka R."/>
            <person name="Wimmer E.A."/>
            <person name="Beeman R.W."/>
            <person name="Lorenzen M."/>
            <person name="Tomoyasu Y."/>
            <person name="Miller S.C."/>
            <person name="Grossmann D."/>
            <person name="Bucher G."/>
        </authorList>
    </citation>
    <scope>NUCLEOTIDE SEQUENCE [LARGE SCALE GENOMIC DNA]</scope>
    <source>
        <strain evidence="1 2">Georgia GA2</strain>
    </source>
</reference>
<dbReference type="PhylomeDB" id="D7GXQ6"/>
<name>D7GXQ6_TRICA</name>
<evidence type="ECO:0000313" key="2">
    <source>
        <dbReference type="Proteomes" id="UP000007266"/>
    </source>
</evidence>
<dbReference type="OMA" id="LRQWING"/>